<keyword evidence="4 6" id="KW-0975">Bacterial flagellum</keyword>
<dbReference type="Pfam" id="PF00460">
    <property type="entry name" value="Flg_bb_rod"/>
    <property type="match status" value="1"/>
</dbReference>
<protein>
    <recommendedName>
        <fullName evidence="3 6">Flagellar basal-body rod protein FlgC</fullName>
    </recommendedName>
</protein>
<evidence type="ECO:0000256" key="2">
    <source>
        <dbReference type="ARBA" id="ARBA00009677"/>
    </source>
</evidence>
<dbReference type="AlphaFoldDB" id="A0A369KV09"/>
<keyword evidence="9" id="KW-0966">Cell projection</keyword>
<dbReference type="GO" id="GO:0071978">
    <property type="term" value="P:bacterial-type flagellum-dependent swarming motility"/>
    <property type="evidence" value="ECO:0007669"/>
    <property type="project" value="TreeGrafter"/>
</dbReference>
<reference evidence="9" key="1">
    <citation type="submission" date="2018-04" db="EMBL/GenBank/DDBJ databases">
        <title>Draft genome sequence of the Candidatus Spirobacillus cienkowskii, a pathogen of freshwater Daphnia species, reconstructed from hemolymph metagenomic reads.</title>
        <authorList>
            <person name="Bresciani L."/>
            <person name="Lemos L.N."/>
            <person name="Wale N."/>
            <person name="Lin J.Y."/>
            <person name="Fernandes G.R."/>
            <person name="Duffy M.A."/>
            <person name="Rodrigues J.M."/>
        </authorList>
    </citation>
    <scope>NUCLEOTIDE SEQUENCE [LARGE SCALE GENOMIC DNA]</scope>
    <source>
        <strain evidence="9">Binning01</strain>
    </source>
</reference>
<organism evidence="9 10">
    <name type="scientific">Spirobacillus cienkowskii</name>
    <dbReference type="NCBI Taxonomy" id="495820"/>
    <lineage>
        <taxon>Bacteria</taxon>
        <taxon>Pseudomonadati</taxon>
        <taxon>Bdellovibrionota</taxon>
        <taxon>Oligoflexia</taxon>
        <taxon>Silvanigrellales</taxon>
        <taxon>Spirobacillus</taxon>
    </lineage>
</organism>
<gene>
    <name evidence="9" type="primary">flgC</name>
    <name evidence="9" type="ORF">DCC88_04515</name>
</gene>
<dbReference type="PANTHER" id="PTHR30435">
    <property type="entry name" value="FLAGELLAR PROTEIN"/>
    <property type="match status" value="1"/>
</dbReference>
<dbReference type="PANTHER" id="PTHR30435:SF2">
    <property type="entry name" value="FLAGELLAR BASAL-BODY ROD PROTEIN FLGC"/>
    <property type="match status" value="1"/>
</dbReference>
<name>A0A369KV09_9BACT</name>
<feature type="domain" description="Flagellar basal-body/hook protein C-terminal" evidence="8">
    <location>
        <begin position="99"/>
        <end position="142"/>
    </location>
</feature>
<dbReference type="Proteomes" id="UP000253934">
    <property type="component" value="Unassembled WGS sequence"/>
</dbReference>
<comment type="similarity">
    <text evidence="2">Belongs to the flagella basal body rod proteins family.</text>
</comment>
<keyword evidence="9" id="KW-0969">Cilium</keyword>
<dbReference type="Pfam" id="PF06429">
    <property type="entry name" value="Flg_bbr_C"/>
    <property type="match status" value="1"/>
</dbReference>
<dbReference type="PROSITE" id="PS00588">
    <property type="entry name" value="FLAGELLA_BB_ROD"/>
    <property type="match status" value="1"/>
</dbReference>
<proteinExistence type="inferred from homology"/>
<comment type="subcellular location">
    <subcellularLocation>
        <location evidence="1 6">Bacterial flagellum basal body</location>
    </subcellularLocation>
</comment>
<evidence type="ECO:0000256" key="6">
    <source>
        <dbReference type="RuleBase" id="RU362062"/>
    </source>
</evidence>
<dbReference type="InterPro" id="IPR006299">
    <property type="entry name" value="FlgC"/>
</dbReference>
<dbReference type="GO" id="GO:0030694">
    <property type="term" value="C:bacterial-type flagellum basal body, rod"/>
    <property type="evidence" value="ECO:0007669"/>
    <property type="project" value="UniProtKB-UniRule"/>
</dbReference>
<evidence type="ECO:0000256" key="4">
    <source>
        <dbReference type="ARBA" id="ARBA00023143"/>
    </source>
</evidence>
<feature type="domain" description="Flagellar basal body rod protein N-terminal" evidence="7">
    <location>
        <begin position="8"/>
        <end position="34"/>
    </location>
</feature>
<evidence type="ECO:0000256" key="1">
    <source>
        <dbReference type="ARBA" id="ARBA00004117"/>
    </source>
</evidence>
<evidence type="ECO:0000256" key="5">
    <source>
        <dbReference type="ARBA" id="ARBA00025933"/>
    </source>
</evidence>
<evidence type="ECO:0000256" key="3">
    <source>
        <dbReference type="ARBA" id="ARBA00017941"/>
    </source>
</evidence>
<evidence type="ECO:0000259" key="8">
    <source>
        <dbReference type="Pfam" id="PF06429"/>
    </source>
</evidence>
<evidence type="ECO:0000313" key="9">
    <source>
        <dbReference type="EMBL" id="RDB36545.1"/>
    </source>
</evidence>
<evidence type="ECO:0000313" key="10">
    <source>
        <dbReference type="Proteomes" id="UP000253934"/>
    </source>
</evidence>
<comment type="subunit">
    <text evidence="5 6">The basal body constitutes a major portion of the flagellar organelle and consists of four rings (L,P,S, and M) mounted on a central rod. The rod consists of about 26 subunits of FlgG in the distal portion, and FlgB, FlgC and FlgF are thought to build up the proximal portion of the rod with about 6 subunits each.</text>
</comment>
<dbReference type="EMBL" id="QOVW01000059">
    <property type="protein sequence ID" value="RDB36545.1"/>
    <property type="molecule type" value="Genomic_DNA"/>
</dbReference>
<dbReference type="InterPro" id="IPR001444">
    <property type="entry name" value="Flag_bb_rod_N"/>
</dbReference>
<keyword evidence="9" id="KW-0282">Flagellum</keyword>
<dbReference type="InterPro" id="IPR019776">
    <property type="entry name" value="Flagellar_basal_body_rod_CS"/>
</dbReference>
<dbReference type="InterPro" id="IPR010930">
    <property type="entry name" value="Flg_bb/hook_C_dom"/>
</dbReference>
<comment type="caution">
    <text evidence="9">The sequence shown here is derived from an EMBL/GenBank/DDBJ whole genome shotgun (WGS) entry which is preliminary data.</text>
</comment>
<keyword evidence="10" id="KW-1185">Reference proteome</keyword>
<evidence type="ECO:0000259" key="7">
    <source>
        <dbReference type="Pfam" id="PF00460"/>
    </source>
</evidence>
<sequence length="145" mass="16051">MSFIEGLKISASGLSAERIRMNVISSNIANVNTSRTEEGGPYKRKDVLFTARNSGLSFDNLMRLAFDPHLKEVKVDGITEDRRAPRLLYNPNHPDANENGYVAMPNISIMEEMVNMITSNRSFESNTQAINATKSMAQTAIGIGR</sequence>
<accession>A0A369KV09</accession>
<dbReference type="NCBIfam" id="TIGR01395">
    <property type="entry name" value="FlgC"/>
    <property type="match status" value="1"/>
</dbReference>